<proteinExistence type="predicted"/>
<dbReference type="InterPro" id="IPR043519">
    <property type="entry name" value="NT_sf"/>
</dbReference>
<gene>
    <name evidence="2" type="ORF">GCM10008985_12770</name>
</gene>
<evidence type="ECO:0000313" key="3">
    <source>
        <dbReference type="Proteomes" id="UP001500962"/>
    </source>
</evidence>
<sequence>MDEKSIQTGTAIALPIPVPAMQLFSHRATNALLALLADNPYALFGVRDLARATDYTHKTISDAVVDLAAADLVETSHEGPKKLVQINRARLDNPDDPILRIPQPEFHEPVSALLDRLRENLEDIRGIVLFGSVARGEADRRSDIDCFVLVADHQATNQQHAHELTSDLSEQRFSGDRYKFHVLVESLESTQNYGERLRDIFATGLTLVDSESLRTLKQEVLANG</sequence>
<dbReference type="SUPFAM" id="SSF81301">
    <property type="entry name" value="Nucleotidyltransferase"/>
    <property type="match status" value="1"/>
</dbReference>
<dbReference type="GeneID" id="71763317"/>
<dbReference type="AlphaFoldDB" id="A0AAV3SFM9"/>
<dbReference type="InterPro" id="IPR036390">
    <property type="entry name" value="WH_DNA-bd_sf"/>
</dbReference>
<accession>A0AAV3SFM9</accession>
<reference evidence="2" key="2">
    <citation type="submission" date="2023-12" db="EMBL/GenBank/DDBJ databases">
        <authorList>
            <person name="Sun Q."/>
            <person name="Inoue M."/>
        </authorList>
    </citation>
    <scope>NUCLEOTIDE SEQUENCE</scope>
    <source>
        <strain evidence="2">JCM 12289</strain>
    </source>
</reference>
<comment type="caution">
    <text evidence="2">The sequence shown here is derived from an EMBL/GenBank/DDBJ whole genome shotgun (WGS) entry which is preliminary data.</text>
</comment>
<reference evidence="2" key="1">
    <citation type="journal article" date="2014" name="Int. J. Syst. Evol. Microbiol.">
        <title>Complete genome sequence of Corynebacterium casei LMG S-19264T (=DSM 44701T), isolated from a smear-ripened cheese.</title>
        <authorList>
            <consortium name="US DOE Joint Genome Institute (JGI-PGF)"/>
            <person name="Walter F."/>
            <person name="Albersmeier A."/>
            <person name="Kalinowski J."/>
            <person name="Ruckert C."/>
        </authorList>
    </citation>
    <scope>NUCLEOTIDE SEQUENCE</scope>
    <source>
        <strain evidence="2">JCM 12289</strain>
    </source>
</reference>
<dbReference type="GO" id="GO:0016779">
    <property type="term" value="F:nucleotidyltransferase activity"/>
    <property type="evidence" value="ECO:0007669"/>
    <property type="project" value="InterPro"/>
</dbReference>
<dbReference type="Gene3D" id="3.30.460.10">
    <property type="entry name" value="Beta Polymerase, domain 2"/>
    <property type="match status" value="1"/>
</dbReference>
<dbReference type="Pfam" id="PF01909">
    <property type="entry name" value="NTP_transf_2"/>
    <property type="match status" value="1"/>
</dbReference>
<evidence type="ECO:0000313" key="2">
    <source>
        <dbReference type="EMBL" id="GAA0458043.1"/>
    </source>
</evidence>
<evidence type="ECO:0000259" key="1">
    <source>
        <dbReference type="Pfam" id="PF01909"/>
    </source>
</evidence>
<feature type="domain" description="Polymerase nucleotidyl transferase" evidence="1">
    <location>
        <begin position="112"/>
        <end position="160"/>
    </location>
</feature>
<dbReference type="EMBL" id="BAAADN010000021">
    <property type="protein sequence ID" value="GAA0458043.1"/>
    <property type="molecule type" value="Genomic_DNA"/>
</dbReference>
<dbReference type="RefSeq" id="WP_342346236.1">
    <property type="nucleotide sequence ID" value="NZ_BAAADN010000021.1"/>
</dbReference>
<dbReference type="InterPro" id="IPR036388">
    <property type="entry name" value="WH-like_DNA-bd_sf"/>
</dbReference>
<organism evidence="2 3">
    <name type="scientific">Halococcus dombrowskii</name>
    <dbReference type="NCBI Taxonomy" id="179637"/>
    <lineage>
        <taxon>Archaea</taxon>
        <taxon>Methanobacteriati</taxon>
        <taxon>Methanobacteriota</taxon>
        <taxon>Stenosarchaea group</taxon>
        <taxon>Halobacteria</taxon>
        <taxon>Halobacteriales</taxon>
        <taxon>Halococcaceae</taxon>
        <taxon>Halococcus</taxon>
    </lineage>
</organism>
<protein>
    <recommendedName>
        <fullName evidence="1">Polymerase nucleotidyl transferase domain-containing protein</fullName>
    </recommendedName>
</protein>
<name>A0AAV3SFM9_HALDO</name>
<dbReference type="Proteomes" id="UP001500962">
    <property type="component" value="Unassembled WGS sequence"/>
</dbReference>
<dbReference type="InterPro" id="IPR002934">
    <property type="entry name" value="Polymerase_NTP_transf_dom"/>
</dbReference>
<dbReference type="SUPFAM" id="SSF46785">
    <property type="entry name" value="Winged helix' DNA-binding domain"/>
    <property type="match status" value="1"/>
</dbReference>
<dbReference type="CDD" id="cd05403">
    <property type="entry name" value="NT_KNTase_like"/>
    <property type="match status" value="1"/>
</dbReference>
<dbReference type="Gene3D" id="1.10.10.10">
    <property type="entry name" value="Winged helix-like DNA-binding domain superfamily/Winged helix DNA-binding domain"/>
    <property type="match status" value="1"/>
</dbReference>